<feature type="transmembrane region" description="Helical" evidence="10">
    <location>
        <begin position="199"/>
        <end position="218"/>
    </location>
</feature>
<dbReference type="RefSeq" id="WP_236331936.1">
    <property type="nucleotide sequence ID" value="NZ_JAKIJS010000001.1"/>
</dbReference>
<evidence type="ECO:0000256" key="1">
    <source>
        <dbReference type="ARBA" id="ARBA00004651"/>
    </source>
</evidence>
<feature type="transmembrane region" description="Helical" evidence="10">
    <location>
        <begin position="175"/>
        <end position="193"/>
    </location>
</feature>
<evidence type="ECO:0000313" key="13">
    <source>
        <dbReference type="Proteomes" id="UP001649381"/>
    </source>
</evidence>
<dbReference type="Gene3D" id="1.10.3720.10">
    <property type="entry name" value="MetI-like"/>
    <property type="match status" value="1"/>
</dbReference>
<organism evidence="12 13">
    <name type="scientific">Pseudalkalibacillus berkeleyi</name>
    <dbReference type="NCBI Taxonomy" id="1069813"/>
    <lineage>
        <taxon>Bacteria</taxon>
        <taxon>Bacillati</taxon>
        <taxon>Bacillota</taxon>
        <taxon>Bacilli</taxon>
        <taxon>Bacillales</taxon>
        <taxon>Fictibacillaceae</taxon>
        <taxon>Pseudalkalibacillus</taxon>
    </lineage>
</organism>
<dbReference type="InterPro" id="IPR025966">
    <property type="entry name" value="OppC_N"/>
</dbReference>
<reference evidence="12 13" key="1">
    <citation type="submission" date="2022-01" db="EMBL/GenBank/DDBJ databases">
        <title>Alkalihalobacillus sp. EGI L200015, a novel bacterium isolated from a salt lake sediment.</title>
        <authorList>
            <person name="Gao L."/>
            <person name="Fang B.-Z."/>
            <person name="Li W.-J."/>
        </authorList>
    </citation>
    <scope>NUCLEOTIDE SEQUENCE [LARGE SCALE GENOMIC DNA]</scope>
    <source>
        <strain evidence="12 13">KCTC 12718</strain>
    </source>
</reference>
<keyword evidence="5" id="KW-0571">Peptide transport</keyword>
<dbReference type="PANTHER" id="PTHR43386">
    <property type="entry name" value="OLIGOPEPTIDE TRANSPORT SYSTEM PERMEASE PROTEIN APPC"/>
    <property type="match status" value="1"/>
</dbReference>
<dbReference type="Proteomes" id="UP001649381">
    <property type="component" value="Unassembled WGS sequence"/>
</dbReference>
<evidence type="ECO:0000256" key="4">
    <source>
        <dbReference type="ARBA" id="ARBA00022692"/>
    </source>
</evidence>
<evidence type="ECO:0000256" key="6">
    <source>
        <dbReference type="ARBA" id="ARBA00022927"/>
    </source>
</evidence>
<protein>
    <submittedName>
        <fullName evidence="12">ABC transporter permease</fullName>
    </submittedName>
</protein>
<feature type="domain" description="ABC transmembrane type-1" evidence="11">
    <location>
        <begin position="136"/>
        <end position="325"/>
    </location>
</feature>
<evidence type="ECO:0000256" key="8">
    <source>
        <dbReference type="ARBA" id="ARBA00023136"/>
    </source>
</evidence>
<evidence type="ECO:0000256" key="2">
    <source>
        <dbReference type="ARBA" id="ARBA00022448"/>
    </source>
</evidence>
<accession>A0ABS9GYL0</accession>
<evidence type="ECO:0000256" key="3">
    <source>
        <dbReference type="ARBA" id="ARBA00022475"/>
    </source>
</evidence>
<keyword evidence="7 10" id="KW-1133">Transmembrane helix</keyword>
<keyword evidence="13" id="KW-1185">Reference proteome</keyword>
<dbReference type="EMBL" id="JAKIJS010000001">
    <property type="protein sequence ID" value="MCF6136841.1"/>
    <property type="molecule type" value="Genomic_DNA"/>
</dbReference>
<feature type="transmembrane region" description="Helical" evidence="10">
    <location>
        <begin position="253"/>
        <end position="278"/>
    </location>
</feature>
<dbReference type="Pfam" id="PF12911">
    <property type="entry name" value="OppC_N"/>
    <property type="match status" value="1"/>
</dbReference>
<evidence type="ECO:0000256" key="9">
    <source>
        <dbReference type="ARBA" id="ARBA00024202"/>
    </source>
</evidence>
<dbReference type="PROSITE" id="PS50928">
    <property type="entry name" value="ABC_TM1"/>
    <property type="match status" value="1"/>
</dbReference>
<evidence type="ECO:0000259" key="11">
    <source>
        <dbReference type="PROSITE" id="PS50928"/>
    </source>
</evidence>
<feature type="transmembrane region" description="Helical" evidence="10">
    <location>
        <begin position="138"/>
        <end position="163"/>
    </location>
</feature>
<dbReference type="Pfam" id="PF00528">
    <property type="entry name" value="BPD_transp_1"/>
    <property type="match status" value="1"/>
</dbReference>
<feature type="transmembrane region" description="Helical" evidence="10">
    <location>
        <begin position="46"/>
        <end position="67"/>
    </location>
</feature>
<keyword evidence="2 10" id="KW-0813">Transport</keyword>
<evidence type="ECO:0000256" key="10">
    <source>
        <dbReference type="RuleBase" id="RU363032"/>
    </source>
</evidence>
<evidence type="ECO:0000256" key="7">
    <source>
        <dbReference type="ARBA" id="ARBA00022989"/>
    </source>
</evidence>
<feature type="transmembrane region" description="Helical" evidence="10">
    <location>
        <begin position="307"/>
        <end position="328"/>
    </location>
</feature>
<dbReference type="InterPro" id="IPR000515">
    <property type="entry name" value="MetI-like"/>
</dbReference>
<keyword evidence="8 10" id="KW-0472">Membrane</keyword>
<dbReference type="InterPro" id="IPR035906">
    <property type="entry name" value="MetI-like_sf"/>
</dbReference>
<keyword evidence="4 10" id="KW-0812">Transmembrane</keyword>
<keyword evidence="6" id="KW-0653">Protein transport</keyword>
<dbReference type="CDD" id="cd06261">
    <property type="entry name" value="TM_PBP2"/>
    <property type="match status" value="1"/>
</dbReference>
<sequence>MSKRENEVTNELFQPAHMDTESSEKIAGPSLSFWQDAWIRLRKNKAAIVGVIILLALGILAIFGPMMNQYGFDDQNLRRANLPAKVPGIEKLGIMDGTDEMGNDMYELKGVEEGTYFWFGTDGLGRDQWTRIWSGTRVSLYIALLAAAIDMVIGVAYGGISAYYGGRVDNVLQRIVEILIGIPNLVIVILMILVLDPGIISITVALTITGWIGMSRIVRGQMLKLKGQEFVLAARTLGASDNKIISKHLIPNVLGVIIINTMFTIPAAIFFEAFLSFIGLGLQPPLASLGTLIDEGYKNMQIFPYQMIYPSIVISLIMIAFNVVADGLRDALDPKMRE</sequence>
<dbReference type="PANTHER" id="PTHR43386:SF24">
    <property type="entry name" value="OLIGOPEPTIDE TRANSPORT SYSTEM PERMEASE PROTEIN AMID"/>
    <property type="match status" value="1"/>
</dbReference>
<evidence type="ECO:0000256" key="5">
    <source>
        <dbReference type="ARBA" id="ARBA00022856"/>
    </source>
</evidence>
<proteinExistence type="inferred from homology"/>
<comment type="caution">
    <text evidence="12">The sequence shown here is derived from an EMBL/GenBank/DDBJ whole genome shotgun (WGS) entry which is preliminary data.</text>
</comment>
<keyword evidence="3" id="KW-1003">Cell membrane</keyword>
<comment type="similarity">
    <text evidence="9">Belongs to the binding-protein-dependent transport system permease family. OppBC subfamily.</text>
</comment>
<dbReference type="InterPro" id="IPR050366">
    <property type="entry name" value="BP-dependent_transpt_permease"/>
</dbReference>
<dbReference type="NCBIfam" id="NF045475">
    <property type="entry name" value="Opp3C"/>
    <property type="match status" value="1"/>
</dbReference>
<name>A0ABS9GYL0_9BACL</name>
<gene>
    <name evidence="12" type="ORF">L2716_03800</name>
</gene>
<dbReference type="SUPFAM" id="SSF161098">
    <property type="entry name" value="MetI-like"/>
    <property type="match status" value="1"/>
</dbReference>
<evidence type="ECO:0000313" key="12">
    <source>
        <dbReference type="EMBL" id="MCF6136841.1"/>
    </source>
</evidence>
<comment type="subcellular location">
    <subcellularLocation>
        <location evidence="1 10">Cell membrane</location>
        <topology evidence="1 10">Multi-pass membrane protein</topology>
    </subcellularLocation>
</comment>